<sequence length="158" mass="17700">MKELDQFTVEQLSNFIESDHAQCGDVAALARIALSAKQAEPVYQERRYQFSGKKQIEYWADINNSTYGYLPKSERRLIYTTPPSGPLEIPDGWINCNDNLPLEDDLCLAIDDQGVIWTMIFEDDDFGPDTGGVCPNEITHWMPLPAAPTSLLEGESNG</sequence>
<name>A0ABM6BG06_YERET</name>
<proteinExistence type="predicted"/>
<evidence type="ECO:0000313" key="3">
    <source>
        <dbReference type="Proteomes" id="UP000266744"/>
    </source>
</evidence>
<dbReference type="EMBL" id="CP010029">
    <property type="protein sequence ID" value="ANI28239.1"/>
    <property type="molecule type" value="Genomic_DNA"/>
</dbReference>
<evidence type="ECO:0000313" key="2">
    <source>
        <dbReference type="EMBL" id="ANI28239.1"/>
    </source>
</evidence>
<protein>
    <recommendedName>
        <fullName evidence="1">DUF551 domain-containing protein</fullName>
    </recommendedName>
</protein>
<accession>A0ABM6BG06</accession>
<feature type="domain" description="DUF551" evidence="1">
    <location>
        <begin position="92"/>
        <end position="149"/>
    </location>
</feature>
<dbReference type="InterPro" id="IPR007539">
    <property type="entry name" value="DUF551"/>
</dbReference>
<dbReference type="Proteomes" id="UP000266744">
    <property type="component" value="Chromosome"/>
</dbReference>
<gene>
    <name evidence="2" type="ORF">PL78_00080</name>
</gene>
<organism evidence="2 3">
    <name type="scientific">Yersinia entomophaga</name>
    <dbReference type="NCBI Taxonomy" id="935293"/>
    <lineage>
        <taxon>Bacteria</taxon>
        <taxon>Pseudomonadati</taxon>
        <taxon>Pseudomonadota</taxon>
        <taxon>Gammaproteobacteria</taxon>
        <taxon>Enterobacterales</taxon>
        <taxon>Yersiniaceae</taxon>
        <taxon>Yersinia</taxon>
    </lineage>
</organism>
<dbReference type="RefSeq" id="WP_064512127.1">
    <property type="nucleotide sequence ID" value="NZ_CP010029.1"/>
</dbReference>
<reference evidence="2 3" key="1">
    <citation type="journal article" date="2016" name="Toxins">
        <title>The Draft Genome Sequence of the Yersinia entomophaga Entomopathogenic Type Strain MH96T.</title>
        <authorList>
            <person name="Hurst M.R."/>
            <person name="Beattie A."/>
            <person name="Altermann E."/>
            <person name="Moraga R.M."/>
            <person name="Harper L.A."/>
            <person name="Calder J."/>
            <person name="Laugraud A."/>
        </authorList>
    </citation>
    <scope>NUCLEOTIDE SEQUENCE [LARGE SCALE GENOMIC DNA]</scope>
    <source>
        <strain evidence="2 3">MH96</strain>
    </source>
</reference>
<evidence type="ECO:0000259" key="1">
    <source>
        <dbReference type="Pfam" id="PF04448"/>
    </source>
</evidence>
<keyword evidence="3" id="KW-1185">Reference proteome</keyword>
<dbReference type="Pfam" id="PF04448">
    <property type="entry name" value="DUF551"/>
    <property type="match status" value="1"/>
</dbReference>